<dbReference type="EMBL" id="CP000383">
    <property type="protein sequence ID" value="ABG57805.1"/>
    <property type="molecule type" value="Genomic_DNA"/>
</dbReference>
<evidence type="ECO:0000313" key="1">
    <source>
        <dbReference type="EMBL" id="ABG57805.1"/>
    </source>
</evidence>
<sequence>MYSLSISISIQMNMITKCCLLLLFAGVNTIRVSAQSDSSITTPACLSCLCSKDATPAGVMISHVHPKGEWMLSYRYMGMRGKGIEQNGRPVTNDQVYDQDYLMSSDNMHMDMHMLMAMYGLTKNLTLMGMVEYNRSTMNMQAPEGSAHVHNGVPMSSGMAHDMKASGLGDVSVTALYALVNSFNHHLLVSGGITIPTGSIQTKGGAASMYPEQRYPYMMQQGSGTWDVLPGLTYTFQHNKIMASSQLCAAIRTGYNTVGYKLGNKYSFNNWVGYRWLDWFSTSLRAEANTTGSISGSDPTLYAYNEPSANPYNYGGQTITGYAGVNFYFLGKNKIGIEGGLPLYQKANGIQTAASSTIHLNYTLVF</sequence>
<dbReference type="AlphaFoldDB" id="A0A6N4SNF0"/>
<protein>
    <recommendedName>
        <fullName evidence="3">Transporter</fullName>
    </recommendedName>
</protein>
<dbReference type="KEGG" id="chu:CHU_0517"/>
<accession>A0A6N4SNF0</accession>
<proteinExistence type="predicted"/>
<evidence type="ECO:0000313" key="2">
    <source>
        <dbReference type="Proteomes" id="UP000001822"/>
    </source>
</evidence>
<evidence type="ECO:0008006" key="3">
    <source>
        <dbReference type="Google" id="ProtNLM"/>
    </source>
</evidence>
<organism evidence="1 2">
    <name type="scientific">Cytophaga hutchinsonii (strain ATCC 33406 / DSM 1761 / CIP 103989 / NBRC 15051 / NCIMB 9469 / D465)</name>
    <dbReference type="NCBI Taxonomy" id="269798"/>
    <lineage>
        <taxon>Bacteria</taxon>
        <taxon>Pseudomonadati</taxon>
        <taxon>Bacteroidota</taxon>
        <taxon>Cytophagia</taxon>
        <taxon>Cytophagales</taxon>
        <taxon>Cytophagaceae</taxon>
        <taxon>Cytophaga</taxon>
    </lineage>
</organism>
<reference evidence="1 2" key="1">
    <citation type="journal article" date="2007" name="Appl. Environ. Microbiol.">
        <title>Genome sequence of the cellulolytic gliding bacterium Cytophaga hutchinsonii.</title>
        <authorList>
            <person name="Xie G."/>
            <person name="Bruce D.C."/>
            <person name="Challacombe J.F."/>
            <person name="Chertkov O."/>
            <person name="Detter J.C."/>
            <person name="Gilna P."/>
            <person name="Han C.S."/>
            <person name="Lucas S."/>
            <person name="Misra M."/>
            <person name="Myers G.L."/>
            <person name="Richardson P."/>
            <person name="Tapia R."/>
            <person name="Thayer N."/>
            <person name="Thompson L.S."/>
            <person name="Brettin T.S."/>
            <person name="Henrissat B."/>
            <person name="Wilson D.B."/>
            <person name="McBride M.J."/>
        </authorList>
    </citation>
    <scope>NUCLEOTIDE SEQUENCE [LARGE SCALE GENOMIC DNA]</scope>
    <source>
        <strain evidence="2">ATCC 33406 / DSM 1761 / CIP 103989 / NBRC 15051 / NCIMB 9469 / D465</strain>
    </source>
</reference>
<dbReference type="Proteomes" id="UP000001822">
    <property type="component" value="Chromosome"/>
</dbReference>
<keyword evidence="2" id="KW-1185">Reference proteome</keyword>
<gene>
    <name evidence="1" type="ordered locus">CHU_0517</name>
</gene>
<name>A0A6N4SNF0_CYTH3</name>